<dbReference type="Proteomes" id="UP000727962">
    <property type="component" value="Unassembled WGS sequence"/>
</dbReference>
<keyword evidence="1" id="KW-0812">Transmembrane</keyword>
<dbReference type="Pfam" id="PF07885">
    <property type="entry name" value="Ion_trans_2"/>
    <property type="match status" value="1"/>
</dbReference>
<keyword evidence="1" id="KW-1133">Transmembrane helix</keyword>
<feature type="domain" description="Potassium channel" evidence="2">
    <location>
        <begin position="89"/>
        <end position="155"/>
    </location>
</feature>
<dbReference type="SUPFAM" id="SSF81324">
    <property type="entry name" value="Voltage-gated potassium channels"/>
    <property type="match status" value="1"/>
</dbReference>
<evidence type="ECO:0000259" key="2">
    <source>
        <dbReference type="Pfam" id="PF07885"/>
    </source>
</evidence>
<dbReference type="AlphaFoldDB" id="A0A931LTU7"/>
<accession>A0A931LTU7</accession>
<comment type="caution">
    <text evidence="3">The sequence shown here is derived from an EMBL/GenBank/DDBJ whole genome shotgun (WGS) entry which is preliminary data.</text>
</comment>
<dbReference type="GO" id="GO:0034220">
    <property type="term" value="P:monoatomic ion transmembrane transport"/>
    <property type="evidence" value="ECO:0007669"/>
    <property type="project" value="UniProtKB-KW"/>
</dbReference>
<keyword evidence="3" id="KW-0813">Transport</keyword>
<reference evidence="3" key="1">
    <citation type="submission" date="2020-07" db="EMBL/GenBank/DDBJ databases">
        <title>Huge and variable diversity of episymbiotic CPR bacteria and DPANN archaea in groundwater ecosystems.</title>
        <authorList>
            <person name="He C.Y."/>
            <person name="Keren R."/>
            <person name="Whittaker M."/>
            <person name="Farag I.F."/>
            <person name="Doudna J."/>
            <person name="Cate J.H.D."/>
            <person name="Banfield J.F."/>
        </authorList>
    </citation>
    <scope>NUCLEOTIDE SEQUENCE</scope>
    <source>
        <strain evidence="3">NC_groundwater_17_Pr7_B-0.1um_64_12</strain>
    </source>
</reference>
<dbReference type="Gene3D" id="1.10.287.70">
    <property type="match status" value="1"/>
</dbReference>
<keyword evidence="1" id="KW-0472">Membrane</keyword>
<sequence length="369" mass="40945">MGAALVLFGILLVLVMAWEAFETVVLPRTVSRRFGVTTLYFAGVWQVTSLMNRLLGKRPVAREALMAVAGPLSLILLMVVWSAGIMLGFALIQFGLGTPMSGGVHDLGIYLYVSAATFFTLGYGDIVALSGAGRTISMIEAGVGFGMLALVISYIPVLYQAFSARERMSLLLDARAGSPPVADELLATYGDDLDGLRALFAEFERWGSTLLETYLSYPVLTMYRSQHEQLSWIASLTCICDSCALVQVAYLEDSERMKNLQRQARLTYAMLRHLVVDVAYIAAKGPINPPQPRMNAERRKKLVDDLRAAGAPVCTTDESWNRLDELRGNYEPYVYGLAQGLFLEMPPWTRTLDQRASWETTAWDKEKHF</sequence>
<keyword evidence="3" id="KW-0406">Ion transport</keyword>
<dbReference type="InterPro" id="IPR013099">
    <property type="entry name" value="K_chnl_dom"/>
</dbReference>
<keyword evidence="3" id="KW-0407">Ion channel</keyword>
<dbReference type="EMBL" id="JACOSL010000059">
    <property type="protein sequence ID" value="MBI1757370.1"/>
    <property type="molecule type" value="Genomic_DNA"/>
</dbReference>
<proteinExistence type="predicted"/>
<feature type="transmembrane region" description="Helical" evidence="1">
    <location>
        <begin position="109"/>
        <end position="129"/>
    </location>
</feature>
<name>A0A931LTU7_FIMGI</name>
<evidence type="ECO:0000313" key="4">
    <source>
        <dbReference type="Proteomes" id="UP000727962"/>
    </source>
</evidence>
<protein>
    <submittedName>
        <fullName evidence="3">Two pore domain potassium channel family protein</fullName>
    </submittedName>
</protein>
<evidence type="ECO:0000256" key="1">
    <source>
        <dbReference type="SAM" id="Phobius"/>
    </source>
</evidence>
<organism evidence="3 4">
    <name type="scientific">Fimbriimonas ginsengisoli</name>
    <dbReference type="NCBI Taxonomy" id="1005039"/>
    <lineage>
        <taxon>Bacteria</taxon>
        <taxon>Bacillati</taxon>
        <taxon>Armatimonadota</taxon>
        <taxon>Fimbriimonadia</taxon>
        <taxon>Fimbriimonadales</taxon>
        <taxon>Fimbriimonadaceae</taxon>
        <taxon>Fimbriimonas</taxon>
    </lineage>
</organism>
<evidence type="ECO:0000313" key="3">
    <source>
        <dbReference type="EMBL" id="MBI1757370.1"/>
    </source>
</evidence>
<gene>
    <name evidence="3" type="ORF">HYR64_09720</name>
</gene>
<feature type="transmembrane region" description="Helical" evidence="1">
    <location>
        <begin position="141"/>
        <end position="162"/>
    </location>
</feature>
<feature type="transmembrane region" description="Helical" evidence="1">
    <location>
        <begin position="64"/>
        <end position="89"/>
    </location>
</feature>